<keyword evidence="1" id="KW-1133">Transmembrane helix</keyword>
<sequence length="96" mass="10918">MYTFRNFNPTTKTNKNNITADNTIQYSSMVPSSTTSAIRIPHFKQSLRKQRIFFGLQSVGIKAKKAVLLVLHCYMIASCFFGFLGNNDIVDYCLII</sequence>
<reference evidence="3" key="1">
    <citation type="submission" date="2015-01" db="EMBL/GenBank/DDBJ databases">
        <authorList>
            <person name="Aksoy S."/>
            <person name="Warren W."/>
            <person name="Wilson R.K."/>
        </authorList>
    </citation>
    <scope>NUCLEOTIDE SEQUENCE [LARGE SCALE GENOMIC DNA]</scope>
    <source>
        <strain evidence="3">IAEA</strain>
    </source>
</reference>
<dbReference type="Proteomes" id="UP000092460">
    <property type="component" value="Unassembled WGS sequence"/>
</dbReference>
<keyword evidence="1" id="KW-0472">Membrane</keyword>
<evidence type="ECO:0000313" key="2">
    <source>
        <dbReference type="EnsemblMetazoa" id="GPPI002044-PA"/>
    </source>
</evidence>
<reference evidence="2" key="2">
    <citation type="submission" date="2020-05" db="UniProtKB">
        <authorList>
            <consortium name="EnsemblMetazoa"/>
        </authorList>
    </citation>
    <scope>IDENTIFICATION</scope>
    <source>
        <strain evidence="2">IAEA</strain>
    </source>
</reference>
<proteinExistence type="predicted"/>
<keyword evidence="3" id="KW-1185">Reference proteome</keyword>
<protein>
    <recommendedName>
        <fullName evidence="4">Transmembrane protein</fullName>
    </recommendedName>
</protein>
<dbReference type="VEuPathDB" id="VectorBase:GPPI002044"/>
<organism evidence="2 3">
    <name type="scientific">Glossina palpalis gambiensis</name>
    <dbReference type="NCBI Taxonomy" id="67801"/>
    <lineage>
        <taxon>Eukaryota</taxon>
        <taxon>Metazoa</taxon>
        <taxon>Ecdysozoa</taxon>
        <taxon>Arthropoda</taxon>
        <taxon>Hexapoda</taxon>
        <taxon>Insecta</taxon>
        <taxon>Pterygota</taxon>
        <taxon>Neoptera</taxon>
        <taxon>Endopterygota</taxon>
        <taxon>Diptera</taxon>
        <taxon>Brachycera</taxon>
        <taxon>Muscomorpha</taxon>
        <taxon>Hippoboscoidea</taxon>
        <taxon>Glossinidae</taxon>
        <taxon>Glossina</taxon>
    </lineage>
</organism>
<evidence type="ECO:0000313" key="3">
    <source>
        <dbReference type="Proteomes" id="UP000092460"/>
    </source>
</evidence>
<feature type="transmembrane region" description="Helical" evidence="1">
    <location>
        <begin position="66"/>
        <end position="84"/>
    </location>
</feature>
<accession>A0A1B0AMP2</accession>
<dbReference type="EnsemblMetazoa" id="GPPI002044-RA">
    <property type="protein sequence ID" value="GPPI002044-PA"/>
    <property type="gene ID" value="GPPI002044"/>
</dbReference>
<keyword evidence="1" id="KW-0812">Transmembrane</keyword>
<name>A0A1B0AMP2_9MUSC</name>
<dbReference type="AlphaFoldDB" id="A0A1B0AMP2"/>
<evidence type="ECO:0008006" key="4">
    <source>
        <dbReference type="Google" id="ProtNLM"/>
    </source>
</evidence>
<dbReference type="EMBL" id="JXJN01000513">
    <property type="status" value="NOT_ANNOTATED_CDS"/>
    <property type="molecule type" value="Genomic_DNA"/>
</dbReference>
<evidence type="ECO:0000256" key="1">
    <source>
        <dbReference type="SAM" id="Phobius"/>
    </source>
</evidence>